<dbReference type="AlphaFoldDB" id="A0A4R1Q2X2"/>
<evidence type="ECO:0000313" key="5">
    <source>
        <dbReference type="Proteomes" id="UP000295063"/>
    </source>
</evidence>
<organism evidence="4 5">
    <name type="scientific">Anaerospora hongkongensis</name>
    <dbReference type="NCBI Taxonomy" id="244830"/>
    <lineage>
        <taxon>Bacteria</taxon>
        <taxon>Bacillati</taxon>
        <taxon>Bacillota</taxon>
        <taxon>Negativicutes</taxon>
        <taxon>Selenomonadales</taxon>
        <taxon>Sporomusaceae</taxon>
        <taxon>Anaerospora</taxon>
    </lineage>
</organism>
<protein>
    <submittedName>
        <fullName evidence="4">Phosphonate transport system substrate-binding protein</fullName>
    </submittedName>
</protein>
<evidence type="ECO:0000313" key="4">
    <source>
        <dbReference type="EMBL" id="TCL38170.1"/>
    </source>
</evidence>
<dbReference type="PANTHER" id="PTHR35841:SF1">
    <property type="entry name" value="PHOSPHONATES-BINDING PERIPLASMIC PROTEIN"/>
    <property type="match status" value="1"/>
</dbReference>
<comment type="caution">
    <text evidence="4">The sequence shown here is derived from an EMBL/GenBank/DDBJ whole genome shotgun (WGS) entry which is preliminary data.</text>
</comment>
<dbReference type="CDD" id="cd13571">
    <property type="entry name" value="PBP2_PnhD_1"/>
    <property type="match status" value="1"/>
</dbReference>
<dbReference type="PROSITE" id="PS51257">
    <property type="entry name" value="PROKAR_LIPOPROTEIN"/>
    <property type="match status" value="1"/>
</dbReference>
<dbReference type="PANTHER" id="PTHR35841">
    <property type="entry name" value="PHOSPHONATES-BINDING PERIPLASMIC PROTEIN"/>
    <property type="match status" value="1"/>
</dbReference>
<dbReference type="SUPFAM" id="SSF53850">
    <property type="entry name" value="Periplasmic binding protein-like II"/>
    <property type="match status" value="1"/>
</dbReference>
<dbReference type="EMBL" id="SLUI01000004">
    <property type="protein sequence ID" value="TCL38170.1"/>
    <property type="molecule type" value="Genomic_DNA"/>
</dbReference>
<dbReference type="Proteomes" id="UP000295063">
    <property type="component" value="Unassembled WGS sequence"/>
</dbReference>
<feature type="signal peptide" evidence="3">
    <location>
        <begin position="1"/>
        <end position="30"/>
    </location>
</feature>
<evidence type="ECO:0000256" key="3">
    <source>
        <dbReference type="SAM" id="SignalP"/>
    </source>
</evidence>
<proteinExistence type="inferred from homology"/>
<evidence type="ECO:0000256" key="2">
    <source>
        <dbReference type="ARBA" id="ARBA00022729"/>
    </source>
</evidence>
<name>A0A4R1Q2X2_9FIRM</name>
<keyword evidence="2 3" id="KW-0732">Signal</keyword>
<dbReference type="Gene3D" id="3.40.190.10">
    <property type="entry name" value="Periplasmic binding protein-like II"/>
    <property type="match status" value="2"/>
</dbReference>
<dbReference type="OrthoDB" id="9781943at2"/>
<dbReference type="Pfam" id="PF12974">
    <property type="entry name" value="Phosphonate-bd"/>
    <property type="match status" value="1"/>
</dbReference>
<feature type="chain" id="PRO_5020813029" evidence="3">
    <location>
        <begin position="31"/>
        <end position="314"/>
    </location>
</feature>
<evidence type="ECO:0000256" key="1">
    <source>
        <dbReference type="ARBA" id="ARBA00007162"/>
    </source>
</evidence>
<dbReference type="InterPro" id="IPR005770">
    <property type="entry name" value="PhnD"/>
</dbReference>
<dbReference type="GO" id="GO:0055085">
    <property type="term" value="P:transmembrane transport"/>
    <property type="evidence" value="ECO:0007669"/>
    <property type="project" value="InterPro"/>
</dbReference>
<gene>
    <name evidence="4" type="ORF">EV210_104138</name>
</gene>
<reference evidence="4 5" key="1">
    <citation type="submission" date="2019-03" db="EMBL/GenBank/DDBJ databases">
        <title>Genomic Encyclopedia of Type Strains, Phase IV (KMG-IV): sequencing the most valuable type-strain genomes for metagenomic binning, comparative biology and taxonomic classification.</title>
        <authorList>
            <person name="Goeker M."/>
        </authorList>
    </citation>
    <scope>NUCLEOTIDE SEQUENCE [LARGE SCALE GENOMIC DNA]</scope>
    <source>
        <strain evidence="4 5">DSM 15969</strain>
    </source>
</reference>
<comment type="similarity">
    <text evidence="1">Belongs to the phosphate/phosphite/phosphonate binding protein family.</text>
</comment>
<sequence>MQVNERVRTGLIFSMLVLLCLILASCQKQASQTVYIDFTDKEIQLEPLQANESMRKPIRIALASVISAKDTIGYYRKIADYVASQLDVPVILVQRNTYEEVNQLMANGAVDIAFSSTGAYGAYRGLTDVEILAMQQYQGNSLYNTYVIVNKGSNIESMEDLRGKSFAFTDPLSFSGHLSVIQYLKNHKELPERYFNRFFYTYNHDKSIWAVANNLADGASIDSMIYDYAQEKTPDLVRQIRIIATIGSAPTGPIIMRKNLSSEMKAQLRGIFLNMENSPEAQKGMQGLLIDRFVVPQPNLYEPLRNLYNRVDEL</sequence>
<dbReference type="NCBIfam" id="TIGR01098">
    <property type="entry name" value="3A0109s03R"/>
    <property type="match status" value="1"/>
</dbReference>
<dbReference type="GO" id="GO:0043190">
    <property type="term" value="C:ATP-binding cassette (ABC) transporter complex"/>
    <property type="evidence" value="ECO:0007669"/>
    <property type="project" value="InterPro"/>
</dbReference>
<keyword evidence="5" id="KW-1185">Reference proteome</keyword>
<accession>A0A4R1Q2X2</accession>